<dbReference type="Proteomes" id="UP000215137">
    <property type="component" value="Plasmid pBkBDGP4A"/>
</dbReference>
<evidence type="ECO:0000313" key="3">
    <source>
        <dbReference type="Proteomes" id="UP000215137"/>
    </source>
</evidence>
<reference evidence="2 3" key="1">
    <citation type="submission" date="2017-08" db="EMBL/GenBank/DDBJ databases">
        <title>Complete Genome Sequence of Bacillus kochii Oregon-R-modENCODE STRAIN BDGP4, isolated from Drosophila melanogaster gut.</title>
        <authorList>
            <person name="Wan K.H."/>
            <person name="Yu C."/>
            <person name="Park S."/>
            <person name="Hammonds A.S."/>
            <person name="Booth B.W."/>
            <person name="Celniker S.E."/>
        </authorList>
    </citation>
    <scope>NUCLEOTIDE SEQUENCE [LARGE SCALE GENOMIC DNA]</scope>
    <source>
        <strain evidence="2 3">BDGP4</strain>
        <plasmid evidence="3">pbkbdgp4a</plasmid>
    </source>
</reference>
<name>A0A248TPS6_9BACI</name>
<feature type="transmembrane region" description="Helical" evidence="1">
    <location>
        <begin position="6"/>
        <end position="22"/>
    </location>
</feature>
<feature type="transmembrane region" description="Helical" evidence="1">
    <location>
        <begin position="34"/>
        <end position="52"/>
    </location>
</feature>
<keyword evidence="3" id="KW-1185">Reference proteome</keyword>
<sequence>MYLNIILLITLLILVIPFIIYFKNTDKKGKMPFIFACIIYLIIASPVIYGVINHNIVQYEDANIGLGLSFFTTWFLTICAFLISIYFLMKERRKSL</sequence>
<dbReference type="EMBL" id="CP022984">
    <property type="protein sequence ID" value="ASV70228.1"/>
    <property type="molecule type" value="Genomic_DNA"/>
</dbReference>
<evidence type="ECO:0000313" key="2">
    <source>
        <dbReference type="EMBL" id="ASV70228.1"/>
    </source>
</evidence>
<dbReference type="RefSeq" id="WP_095373786.1">
    <property type="nucleotide sequence ID" value="NZ_CP022984.1"/>
</dbReference>
<geneLocation type="plasmid" evidence="3">
    <name>pbkbdgp4a</name>
</geneLocation>
<dbReference type="AlphaFoldDB" id="A0A248TPS6"/>
<feature type="transmembrane region" description="Helical" evidence="1">
    <location>
        <begin position="64"/>
        <end position="89"/>
    </location>
</feature>
<organism evidence="2 3">
    <name type="scientific">Cytobacillus kochii</name>
    <dbReference type="NCBI Taxonomy" id="859143"/>
    <lineage>
        <taxon>Bacteria</taxon>
        <taxon>Bacillati</taxon>
        <taxon>Bacillota</taxon>
        <taxon>Bacilli</taxon>
        <taxon>Bacillales</taxon>
        <taxon>Bacillaceae</taxon>
        <taxon>Cytobacillus</taxon>
    </lineage>
</organism>
<proteinExistence type="predicted"/>
<accession>A0A248TPS6</accession>
<keyword evidence="1" id="KW-1133">Transmembrane helix</keyword>
<keyword evidence="1" id="KW-0812">Transmembrane</keyword>
<dbReference type="KEGG" id="bko:CKF48_23400"/>
<keyword evidence="1" id="KW-0472">Membrane</keyword>
<evidence type="ECO:0000256" key="1">
    <source>
        <dbReference type="SAM" id="Phobius"/>
    </source>
</evidence>
<protein>
    <submittedName>
        <fullName evidence="2">Uncharacterized protein</fullName>
    </submittedName>
</protein>
<dbReference type="OrthoDB" id="2650741at2"/>
<gene>
    <name evidence="2" type="ORF">CKF48_23400</name>
</gene>
<keyword evidence="2" id="KW-0614">Plasmid</keyword>